<proteinExistence type="predicted"/>
<organism evidence="2">
    <name type="scientific">uncultured Caudovirales phage</name>
    <dbReference type="NCBI Taxonomy" id="2100421"/>
    <lineage>
        <taxon>Viruses</taxon>
        <taxon>Duplodnaviria</taxon>
        <taxon>Heunggongvirae</taxon>
        <taxon>Uroviricota</taxon>
        <taxon>Caudoviricetes</taxon>
        <taxon>Peduoviridae</taxon>
        <taxon>Maltschvirus</taxon>
        <taxon>Maltschvirus maltsch</taxon>
    </lineage>
</organism>
<sequence>MSKIEMAGKPMIQKSQENFKKMTKEQLAKEILKLRDRDKETVTGIFKNLENPARDGGKGSLTFGYKAYPGDQYIMYELWDGERYSLPRGVARHLNNNCFYKEYSHLSGEFGQQGIRGGFADGRLNSNNQTAGMKVAKKIHRFAFMSLEYMAEDEDFTPTNLIEVTQM</sequence>
<protein>
    <submittedName>
        <fullName evidence="2">Uncharacterized protein</fullName>
    </submittedName>
</protein>
<evidence type="ECO:0000313" key="1">
    <source>
        <dbReference type="EMBL" id="CAB4184571.1"/>
    </source>
</evidence>
<dbReference type="EMBL" id="LR797063">
    <property type="protein sequence ID" value="CAB4184571.1"/>
    <property type="molecule type" value="Genomic_DNA"/>
</dbReference>
<name>A0A6J5S6G9_9CAUD</name>
<accession>A0A6J5S6G9</accession>
<reference evidence="2" key="1">
    <citation type="submission" date="2020-05" db="EMBL/GenBank/DDBJ databases">
        <authorList>
            <person name="Chiriac C."/>
            <person name="Salcher M."/>
            <person name="Ghai R."/>
            <person name="Kavagutti S V."/>
        </authorList>
    </citation>
    <scope>NUCLEOTIDE SEQUENCE</scope>
</reference>
<dbReference type="EMBL" id="LR797335">
    <property type="protein sequence ID" value="CAB4204120.1"/>
    <property type="molecule type" value="Genomic_DNA"/>
</dbReference>
<dbReference type="EMBL" id="LR797425">
    <property type="protein sequence ID" value="CAB4215252.1"/>
    <property type="molecule type" value="Genomic_DNA"/>
</dbReference>
<gene>
    <name evidence="1" type="ORF">UFOVP1112_13</name>
    <name evidence="2" type="ORF">UFOVP1385_34</name>
    <name evidence="3" type="ORF">UFOVP1478_8</name>
</gene>
<evidence type="ECO:0000313" key="3">
    <source>
        <dbReference type="EMBL" id="CAB4215252.1"/>
    </source>
</evidence>
<evidence type="ECO:0000313" key="2">
    <source>
        <dbReference type="EMBL" id="CAB4204120.1"/>
    </source>
</evidence>